<comment type="caution">
    <text evidence="2">The sequence shown here is derived from an EMBL/GenBank/DDBJ whole genome shotgun (WGS) entry which is preliminary data.</text>
</comment>
<keyword evidence="1" id="KW-0812">Transmembrane</keyword>
<organism evidence="2 3">
    <name type="scientific">Leptospira perolatii</name>
    <dbReference type="NCBI Taxonomy" id="2023191"/>
    <lineage>
        <taxon>Bacteria</taxon>
        <taxon>Pseudomonadati</taxon>
        <taxon>Spirochaetota</taxon>
        <taxon>Spirochaetia</taxon>
        <taxon>Leptospirales</taxon>
        <taxon>Leptospiraceae</taxon>
        <taxon>Leptospira</taxon>
    </lineage>
</organism>
<keyword evidence="1" id="KW-0472">Membrane</keyword>
<keyword evidence="1" id="KW-1133">Transmembrane helix</keyword>
<gene>
    <name evidence="2" type="ORF">CH373_17830</name>
</gene>
<dbReference type="EMBL" id="NPDZ01000020">
    <property type="protein sequence ID" value="PJZ71778.1"/>
    <property type="molecule type" value="Genomic_DNA"/>
</dbReference>
<dbReference type="AlphaFoldDB" id="A0A2M9ZI87"/>
<protein>
    <submittedName>
        <fullName evidence="2">Uncharacterized protein</fullName>
    </submittedName>
</protein>
<proteinExistence type="predicted"/>
<dbReference type="Proteomes" id="UP000231990">
    <property type="component" value="Unassembled WGS sequence"/>
</dbReference>
<reference evidence="2 3" key="1">
    <citation type="submission" date="2017-07" db="EMBL/GenBank/DDBJ databases">
        <title>Leptospira spp. isolated from tropical soils.</title>
        <authorList>
            <person name="Thibeaux R."/>
            <person name="Iraola G."/>
            <person name="Ferres I."/>
            <person name="Bierque E."/>
            <person name="Girault D."/>
            <person name="Soupe-Gilbert M.-E."/>
            <person name="Picardeau M."/>
            <person name="Goarant C."/>
        </authorList>
    </citation>
    <scope>NUCLEOTIDE SEQUENCE [LARGE SCALE GENOMIC DNA]</scope>
    <source>
        <strain evidence="2 3">FH1-B-B1</strain>
    </source>
</reference>
<accession>A0A2M9ZI87</accession>
<evidence type="ECO:0000313" key="2">
    <source>
        <dbReference type="EMBL" id="PJZ71778.1"/>
    </source>
</evidence>
<evidence type="ECO:0000313" key="3">
    <source>
        <dbReference type="Proteomes" id="UP000231990"/>
    </source>
</evidence>
<evidence type="ECO:0000256" key="1">
    <source>
        <dbReference type="SAM" id="Phobius"/>
    </source>
</evidence>
<sequence>MGGGWVAGTRSDRRPYIQNLSFFPAIFLPLFLVGAPTIFGKGIFSRIQKYFQLSPKLKLIFRNPRSQPKFYCTATKKICRQISGRIPFFTQFKYSEYSVLIIYQDSKSFPIQFRVNRFGDTFG</sequence>
<name>A0A2M9ZI87_9LEPT</name>
<feature type="transmembrane region" description="Helical" evidence="1">
    <location>
        <begin position="20"/>
        <end position="39"/>
    </location>
</feature>